<dbReference type="InterPro" id="IPR010260">
    <property type="entry name" value="AlpA"/>
</dbReference>
<dbReference type="AlphaFoldDB" id="A0A934IRI1"/>
<dbReference type="Pfam" id="PF05930">
    <property type="entry name" value="Phage_AlpA"/>
    <property type="match status" value="1"/>
</dbReference>
<comment type="caution">
    <text evidence="1">The sequence shown here is derived from an EMBL/GenBank/DDBJ whole genome shotgun (WGS) entry which is preliminary data.</text>
</comment>
<organism evidence="1 2">
    <name type="scientific">Devosia sediminis</name>
    <dbReference type="NCBI Taxonomy" id="2798801"/>
    <lineage>
        <taxon>Bacteria</taxon>
        <taxon>Pseudomonadati</taxon>
        <taxon>Pseudomonadota</taxon>
        <taxon>Alphaproteobacteria</taxon>
        <taxon>Hyphomicrobiales</taxon>
        <taxon>Devosiaceae</taxon>
        <taxon>Devosia</taxon>
    </lineage>
</organism>
<dbReference type="RefSeq" id="WP_198875073.1">
    <property type="nucleotide sequence ID" value="NZ_JAEKMH010000001.1"/>
</dbReference>
<protein>
    <submittedName>
        <fullName evidence="1">AlpA family phage regulatory protein</fullName>
    </submittedName>
</protein>
<proteinExistence type="predicted"/>
<keyword evidence="2" id="KW-1185">Reference proteome</keyword>
<gene>
    <name evidence="1" type="ORF">JEQ47_03930</name>
</gene>
<evidence type="ECO:0000313" key="2">
    <source>
        <dbReference type="Proteomes" id="UP000602124"/>
    </source>
</evidence>
<evidence type="ECO:0000313" key="1">
    <source>
        <dbReference type="EMBL" id="MBJ3783861.1"/>
    </source>
</evidence>
<reference evidence="1" key="1">
    <citation type="submission" date="2020-12" db="EMBL/GenBank/DDBJ databases">
        <title>Devosia sp. MSA67 isolated from Mo River.</title>
        <authorList>
            <person name="Ma F."/>
            <person name="Zi Z."/>
        </authorList>
    </citation>
    <scope>NUCLEOTIDE SEQUENCE</scope>
    <source>
        <strain evidence="1">MSA67</strain>
    </source>
</reference>
<dbReference type="EMBL" id="JAEKMH010000001">
    <property type="protein sequence ID" value="MBJ3783861.1"/>
    <property type="molecule type" value="Genomic_DNA"/>
</dbReference>
<name>A0A934IRI1_9HYPH</name>
<sequence length="77" mass="8418">MPDNQFPLIISVKDVCKLTSLSRASISKIRAAGNFPTTVQLGEKRIGFVRAEVQAWIDARIAARPANDNAHRDEVAA</sequence>
<accession>A0A934IRI1</accession>
<dbReference type="Proteomes" id="UP000602124">
    <property type="component" value="Unassembled WGS sequence"/>
</dbReference>